<comment type="caution">
    <text evidence="1">The sequence shown here is derived from an EMBL/GenBank/DDBJ whole genome shotgun (WGS) entry which is preliminary data.</text>
</comment>
<name>A0ABW0E9G4_9BACT</name>
<dbReference type="Proteomes" id="UP001596161">
    <property type="component" value="Unassembled WGS sequence"/>
</dbReference>
<proteinExistence type="predicted"/>
<reference evidence="2" key="1">
    <citation type="journal article" date="2019" name="Int. J. Syst. Evol. Microbiol.">
        <title>The Global Catalogue of Microorganisms (GCM) 10K type strain sequencing project: providing services to taxonomists for standard genome sequencing and annotation.</title>
        <authorList>
            <consortium name="The Broad Institute Genomics Platform"/>
            <consortium name="The Broad Institute Genome Sequencing Center for Infectious Disease"/>
            <person name="Wu L."/>
            <person name="Ma J."/>
        </authorList>
    </citation>
    <scope>NUCLEOTIDE SEQUENCE [LARGE SCALE GENOMIC DNA]</scope>
    <source>
        <strain evidence="2">KACC 12602</strain>
    </source>
</reference>
<keyword evidence="2" id="KW-1185">Reference proteome</keyword>
<dbReference type="RefSeq" id="WP_378016300.1">
    <property type="nucleotide sequence ID" value="NZ_JBHSKT010000002.1"/>
</dbReference>
<evidence type="ECO:0000313" key="1">
    <source>
        <dbReference type="EMBL" id="MFC5269920.1"/>
    </source>
</evidence>
<dbReference type="EMBL" id="JBHSKT010000002">
    <property type="protein sequence ID" value="MFC5269920.1"/>
    <property type="molecule type" value="Genomic_DNA"/>
</dbReference>
<accession>A0ABW0E9G4</accession>
<gene>
    <name evidence="1" type="ORF">ACFPIB_04810</name>
</gene>
<protein>
    <submittedName>
        <fullName evidence="1">Uncharacterized protein</fullName>
    </submittedName>
</protein>
<evidence type="ECO:0000313" key="2">
    <source>
        <dbReference type="Proteomes" id="UP001596161"/>
    </source>
</evidence>
<sequence length="79" mass="9028">MKATNINILDSYLGLLNNLSPDSKLELISRLSQSLKTKPKTKEKSIQELFGAFTSEKSAETIIEEIRQSRTFNRQIEEL</sequence>
<organism evidence="1 2">
    <name type="scientific">Adhaeribacter terreus</name>
    <dbReference type="NCBI Taxonomy" id="529703"/>
    <lineage>
        <taxon>Bacteria</taxon>
        <taxon>Pseudomonadati</taxon>
        <taxon>Bacteroidota</taxon>
        <taxon>Cytophagia</taxon>
        <taxon>Cytophagales</taxon>
        <taxon>Hymenobacteraceae</taxon>
        <taxon>Adhaeribacter</taxon>
    </lineage>
</organism>